<feature type="region of interest" description="Disordered" evidence="1">
    <location>
        <begin position="56"/>
        <end position="83"/>
    </location>
</feature>
<gene>
    <name evidence="3" type="ORF">SAMN05421833_12158</name>
</gene>
<dbReference type="InterPro" id="IPR005543">
    <property type="entry name" value="PASTA_dom"/>
</dbReference>
<protein>
    <submittedName>
        <fullName evidence="3">Serine/threonine protein kinase</fullName>
    </submittedName>
</protein>
<organism evidence="3 4">
    <name type="scientific">Microbispora rosea</name>
    <dbReference type="NCBI Taxonomy" id="58117"/>
    <lineage>
        <taxon>Bacteria</taxon>
        <taxon>Bacillati</taxon>
        <taxon>Actinomycetota</taxon>
        <taxon>Actinomycetes</taxon>
        <taxon>Streptosporangiales</taxon>
        <taxon>Streptosporangiaceae</taxon>
        <taxon>Microbispora</taxon>
    </lineage>
</organism>
<dbReference type="SUPFAM" id="SSF54184">
    <property type="entry name" value="Penicillin-binding protein 2x (pbp-2x), c-terminal domain"/>
    <property type="match status" value="1"/>
</dbReference>
<keyword evidence="4" id="KW-1185">Reference proteome</keyword>
<reference evidence="4" key="1">
    <citation type="submission" date="2017-01" db="EMBL/GenBank/DDBJ databases">
        <authorList>
            <person name="Varghese N."/>
            <person name="Submissions S."/>
        </authorList>
    </citation>
    <scope>NUCLEOTIDE SEQUENCE [LARGE SCALE GENOMIC DNA]</scope>
    <source>
        <strain evidence="4">ATCC 12950</strain>
    </source>
</reference>
<dbReference type="GO" id="GO:0004674">
    <property type="term" value="F:protein serine/threonine kinase activity"/>
    <property type="evidence" value="ECO:0007669"/>
    <property type="project" value="UniProtKB-KW"/>
</dbReference>
<feature type="domain" description="PASTA" evidence="2">
    <location>
        <begin position="75"/>
        <end position="140"/>
    </location>
</feature>
<sequence length="154" mass="15744">MAKQAAISKLSSLGVTPTLVEENSDTISAGIVIGTDLASGQFIRSGESVTLRVSLGPNLSPSPRQISPRAKDTPGPTTGVPNMVGFTLRDAKDTLQGAGFKVKTVEQPSDAVPQGAVIDQVPQSRAELTPGPTITLIVSTGPLGNVPPGGDDIF</sequence>
<keyword evidence="3" id="KW-0723">Serine/threonine-protein kinase</keyword>
<dbReference type="PROSITE" id="PS51178">
    <property type="entry name" value="PASTA"/>
    <property type="match status" value="1"/>
</dbReference>
<dbReference type="AlphaFoldDB" id="A0A1N7F9Q9"/>
<keyword evidence="3" id="KW-0418">Kinase</keyword>
<dbReference type="EMBL" id="FTNI01000021">
    <property type="protein sequence ID" value="SIR97098.1"/>
    <property type="molecule type" value="Genomic_DNA"/>
</dbReference>
<accession>A0A1N7F9Q9</accession>
<evidence type="ECO:0000313" key="4">
    <source>
        <dbReference type="Proteomes" id="UP000186096"/>
    </source>
</evidence>
<dbReference type="STRING" id="58117.SAMN05421833_12158"/>
<dbReference type="SMART" id="SM00740">
    <property type="entry name" value="PASTA"/>
    <property type="match status" value="2"/>
</dbReference>
<dbReference type="Proteomes" id="UP000186096">
    <property type="component" value="Unassembled WGS sequence"/>
</dbReference>
<dbReference type="Pfam" id="PF03793">
    <property type="entry name" value="PASTA"/>
    <property type="match status" value="2"/>
</dbReference>
<dbReference type="CDD" id="cd06577">
    <property type="entry name" value="PASTA_pknB"/>
    <property type="match status" value="2"/>
</dbReference>
<name>A0A1N7F9Q9_9ACTN</name>
<dbReference type="Gene3D" id="3.30.10.20">
    <property type="match status" value="2"/>
</dbReference>
<evidence type="ECO:0000259" key="2">
    <source>
        <dbReference type="PROSITE" id="PS51178"/>
    </source>
</evidence>
<evidence type="ECO:0000256" key="1">
    <source>
        <dbReference type="SAM" id="MobiDB-lite"/>
    </source>
</evidence>
<keyword evidence="3" id="KW-0808">Transferase</keyword>
<proteinExistence type="predicted"/>
<evidence type="ECO:0000313" key="3">
    <source>
        <dbReference type="EMBL" id="SIR97098.1"/>
    </source>
</evidence>